<evidence type="ECO:0000259" key="7">
    <source>
        <dbReference type="Pfam" id="PF06862"/>
    </source>
</evidence>
<reference evidence="9" key="1">
    <citation type="submission" date="2020-08" db="EMBL/GenBank/DDBJ databases">
        <title>Multicomponent nature underlies the extraordinary mechanical properties of spider dragline silk.</title>
        <authorList>
            <person name="Kono N."/>
            <person name="Nakamura H."/>
            <person name="Mori M."/>
            <person name="Yoshida Y."/>
            <person name="Ohtoshi R."/>
            <person name="Malay A.D."/>
            <person name="Moran D.A.P."/>
            <person name="Tomita M."/>
            <person name="Numata K."/>
            <person name="Arakawa K."/>
        </authorList>
    </citation>
    <scope>NUCLEOTIDE SEQUENCE</scope>
</reference>
<feature type="domain" description="UTP25 C-terminal" evidence="7">
    <location>
        <begin position="481"/>
        <end position="662"/>
    </location>
</feature>
<dbReference type="GO" id="GO:0032040">
    <property type="term" value="C:small-subunit processome"/>
    <property type="evidence" value="ECO:0007669"/>
    <property type="project" value="TreeGrafter"/>
</dbReference>
<evidence type="ECO:0000313" key="9">
    <source>
        <dbReference type="EMBL" id="GFY47253.1"/>
    </source>
</evidence>
<dbReference type="InterPro" id="IPR053940">
    <property type="entry name" value="UTP25_NTPase-like"/>
</dbReference>
<sequence>MDNLTEENSNTSNKRPSSENCFNEENSSKKSKKEFELKPDVISERNGNVSDNADASDSEDLLTSEDKDLNSEVDELPSEKNSDNEDASDSEDPGDEDLQSELNEISSEDEGLVNTIDFFAEHLKYEENLKPEQLEKKESKPQLCSFPNLPNMVHVKPLSVDVKVPSITRKDISQFDLKKNLLENMLKSPKKLSAFQLEFFNIVSQYYDLIYMHRTPVKGEAMRTIYTLHILNHILKSRAKIIHHNSKLSKNQELEYRDQGFARPTAVVLVPFRHDCYQIVKQMQVLLPECAMMNKKRFTTEYGPPPEKKRSKKKPSGYSKKKPPDYEETFAGNIDDDFKIGIRIQNKTVTLYSEFYLSDLIIASPLGLERIAGETKSRDFDFLSSIEILIIDRADVLYQQNFKNFMDIVKSFNHLPKESHDCNFFRVRMYALEGYAKYFRQTILISSVEQRWFESVLFRNFCANYKGYLSTITEVKTPGIDRIPDTVRVCFRLFDSSHPQNEIEDRFSFFTNKILPDFKIKEMMQTLIYVPSYFDFTRLRNYFRENELSSVMICEHSKPGKVAQARNNFFKGWRHFMLYTERAHFYNRYSIKGVQHVIFYQPPTNPKFFQEVNFFFLDSNPKRKGEEKTCTIVASKFDFFPLKHIIGLNETKRMLNSEQKLFIRYVKGC</sequence>
<dbReference type="PANTHER" id="PTHR12933">
    <property type="entry name" value="ORF PROTEIN-RELATED"/>
    <property type="match status" value="1"/>
</dbReference>
<dbReference type="Gene3D" id="3.40.50.300">
    <property type="entry name" value="P-loop containing nucleotide triphosphate hydrolases"/>
    <property type="match status" value="1"/>
</dbReference>
<dbReference type="Pfam" id="PF06862">
    <property type="entry name" value="Utp25_C"/>
    <property type="match status" value="1"/>
</dbReference>
<evidence type="ECO:0000256" key="5">
    <source>
        <dbReference type="ARBA" id="ARBA00032325"/>
    </source>
</evidence>
<feature type="region of interest" description="Disordered" evidence="6">
    <location>
        <begin position="1"/>
        <end position="107"/>
    </location>
</feature>
<accession>A0A8X7BY24</accession>
<dbReference type="InterPro" id="IPR010678">
    <property type="entry name" value="UTP25"/>
</dbReference>
<evidence type="ECO:0000256" key="2">
    <source>
        <dbReference type="ARBA" id="ARBA00009223"/>
    </source>
</evidence>
<protein>
    <recommendedName>
        <fullName evidence="4">U3 small nucleolar RNA-associated protein 25 homolog</fullName>
    </recommendedName>
    <alternativeName>
        <fullName evidence="5">UTP25 small subunit processor component</fullName>
    </alternativeName>
</protein>
<keyword evidence="10" id="KW-1185">Reference proteome</keyword>
<dbReference type="InterPro" id="IPR053939">
    <property type="entry name" value="UTP25_C"/>
</dbReference>
<feature type="region of interest" description="Disordered" evidence="6">
    <location>
        <begin position="298"/>
        <end position="327"/>
    </location>
</feature>
<feature type="compositionally biased region" description="Acidic residues" evidence="6">
    <location>
        <begin position="54"/>
        <end position="63"/>
    </location>
</feature>
<dbReference type="GO" id="GO:0000462">
    <property type="term" value="P:maturation of SSU-rRNA from tricistronic rRNA transcript (SSU-rRNA, 5.8S rRNA, LSU-rRNA)"/>
    <property type="evidence" value="ECO:0007669"/>
    <property type="project" value="TreeGrafter"/>
</dbReference>
<proteinExistence type="inferred from homology"/>
<comment type="subcellular location">
    <subcellularLocation>
        <location evidence="1">Nucleus</location>
        <location evidence="1">Nucleolus</location>
    </subcellularLocation>
</comment>
<evidence type="ECO:0000259" key="8">
    <source>
        <dbReference type="Pfam" id="PF22916"/>
    </source>
</evidence>
<dbReference type="GO" id="GO:0019843">
    <property type="term" value="F:rRNA binding"/>
    <property type="evidence" value="ECO:0007669"/>
    <property type="project" value="TreeGrafter"/>
</dbReference>
<evidence type="ECO:0000256" key="6">
    <source>
        <dbReference type="SAM" id="MobiDB-lite"/>
    </source>
</evidence>
<dbReference type="PANTHER" id="PTHR12933:SF0">
    <property type="entry name" value="U3 SMALL NUCLEOLAR RNA-ASSOCIATED PROTEIN 25 HOMOLOG"/>
    <property type="match status" value="1"/>
</dbReference>
<evidence type="ECO:0000313" key="10">
    <source>
        <dbReference type="Proteomes" id="UP000886998"/>
    </source>
</evidence>
<feature type="compositionally biased region" description="Basic and acidic residues" evidence="6">
    <location>
        <begin position="33"/>
        <end position="43"/>
    </location>
</feature>
<keyword evidence="3" id="KW-0539">Nucleus</keyword>
<dbReference type="Pfam" id="PF22916">
    <property type="entry name" value="UTP25_NTPase-like"/>
    <property type="match status" value="1"/>
</dbReference>
<feature type="compositionally biased region" description="Acidic residues" evidence="6">
    <location>
        <begin position="84"/>
        <end position="99"/>
    </location>
</feature>
<feature type="compositionally biased region" description="Polar residues" evidence="6">
    <location>
        <begin position="1"/>
        <end position="15"/>
    </location>
</feature>
<organism evidence="9 10">
    <name type="scientific">Trichonephila inaurata madagascariensis</name>
    <dbReference type="NCBI Taxonomy" id="2747483"/>
    <lineage>
        <taxon>Eukaryota</taxon>
        <taxon>Metazoa</taxon>
        <taxon>Ecdysozoa</taxon>
        <taxon>Arthropoda</taxon>
        <taxon>Chelicerata</taxon>
        <taxon>Arachnida</taxon>
        <taxon>Araneae</taxon>
        <taxon>Araneomorphae</taxon>
        <taxon>Entelegynae</taxon>
        <taxon>Araneoidea</taxon>
        <taxon>Nephilidae</taxon>
        <taxon>Trichonephila</taxon>
        <taxon>Trichonephila inaurata</taxon>
    </lineage>
</organism>
<dbReference type="OrthoDB" id="10264378at2759"/>
<dbReference type="InterPro" id="IPR027417">
    <property type="entry name" value="P-loop_NTPase"/>
</dbReference>
<dbReference type="GO" id="GO:0034511">
    <property type="term" value="F:U3 snoRNA binding"/>
    <property type="evidence" value="ECO:0007669"/>
    <property type="project" value="InterPro"/>
</dbReference>
<evidence type="ECO:0000256" key="4">
    <source>
        <dbReference type="ARBA" id="ARBA00024421"/>
    </source>
</evidence>
<feature type="compositionally biased region" description="Basic residues" evidence="6">
    <location>
        <begin position="309"/>
        <end position="321"/>
    </location>
</feature>
<feature type="domain" description="UTP25 NTP hydrolase-like" evidence="8">
    <location>
        <begin position="206"/>
        <end position="468"/>
    </location>
</feature>
<gene>
    <name evidence="9" type="primary">DIEXF</name>
    <name evidence="9" type="ORF">TNIN_34431</name>
</gene>
<evidence type="ECO:0000256" key="3">
    <source>
        <dbReference type="ARBA" id="ARBA00023242"/>
    </source>
</evidence>
<comment type="caution">
    <text evidence="9">The sequence shown here is derived from an EMBL/GenBank/DDBJ whole genome shotgun (WGS) entry which is preliminary data.</text>
</comment>
<name>A0A8X7BY24_9ARAC</name>
<dbReference type="SUPFAM" id="SSF52540">
    <property type="entry name" value="P-loop containing nucleoside triphosphate hydrolases"/>
    <property type="match status" value="1"/>
</dbReference>
<comment type="similarity">
    <text evidence="2">Belongs to the UTP25 family.</text>
</comment>
<evidence type="ECO:0000256" key="1">
    <source>
        <dbReference type="ARBA" id="ARBA00004604"/>
    </source>
</evidence>
<dbReference type="Proteomes" id="UP000886998">
    <property type="component" value="Unassembled WGS sequence"/>
</dbReference>
<dbReference type="AlphaFoldDB" id="A0A8X7BY24"/>
<dbReference type="EMBL" id="BMAV01005857">
    <property type="protein sequence ID" value="GFY47253.1"/>
    <property type="molecule type" value="Genomic_DNA"/>
</dbReference>